<dbReference type="Gene3D" id="3.40.140.10">
    <property type="entry name" value="Cytidine Deaminase, domain 2"/>
    <property type="match status" value="1"/>
</dbReference>
<dbReference type="InterPro" id="IPR002125">
    <property type="entry name" value="CMP_dCMP_dom"/>
</dbReference>
<evidence type="ECO:0000313" key="3">
    <source>
        <dbReference type="Proteomes" id="UP000290365"/>
    </source>
</evidence>
<dbReference type="PROSITE" id="PS51747">
    <property type="entry name" value="CYT_DCMP_DEAMINASES_2"/>
    <property type="match status" value="1"/>
</dbReference>
<dbReference type="CDD" id="cd01285">
    <property type="entry name" value="nucleoside_deaminase"/>
    <property type="match status" value="1"/>
</dbReference>
<proteinExistence type="predicted"/>
<dbReference type="GO" id="GO:0052717">
    <property type="term" value="F:tRNA-specific adenosine-34 deaminase activity"/>
    <property type="evidence" value="ECO:0007669"/>
    <property type="project" value="UniProtKB-EC"/>
</dbReference>
<organism evidence="2 3">
    <name type="scientific">Ktedonosporobacter rubrisoli</name>
    <dbReference type="NCBI Taxonomy" id="2509675"/>
    <lineage>
        <taxon>Bacteria</taxon>
        <taxon>Bacillati</taxon>
        <taxon>Chloroflexota</taxon>
        <taxon>Ktedonobacteria</taxon>
        <taxon>Ktedonobacterales</taxon>
        <taxon>Ktedonosporobacteraceae</taxon>
        <taxon>Ktedonosporobacter</taxon>
    </lineage>
</organism>
<dbReference type="Pfam" id="PF00383">
    <property type="entry name" value="dCMP_cyt_deam_1"/>
    <property type="match status" value="1"/>
</dbReference>
<name>A0A4P6JPA8_KTERU</name>
<dbReference type="RefSeq" id="WP_129887526.1">
    <property type="nucleotide sequence ID" value="NZ_CP035758.1"/>
</dbReference>
<gene>
    <name evidence="2" type="ORF">EPA93_11510</name>
</gene>
<dbReference type="OrthoDB" id="9802676at2"/>
<dbReference type="GO" id="GO:0002100">
    <property type="term" value="P:tRNA wobble adenosine to inosine editing"/>
    <property type="evidence" value="ECO:0007669"/>
    <property type="project" value="InterPro"/>
</dbReference>
<sequence>MSNSPEHFMQEALKVAAEGLEKGELPIGAVVVLDGQVIARAHTAERAERRMLVHAELLALLKADELVSGTRKRANVTLFTTLEPCLMCMGAAMSFFLGRIYYALEAPGDGAVSLAHQWRRKEENFPAYRVPSIEGGLLRQESLELFKAYVKNFPSAPQPLWEWAKTLVTTLEHVVTNDEN</sequence>
<evidence type="ECO:0000259" key="1">
    <source>
        <dbReference type="PROSITE" id="PS51747"/>
    </source>
</evidence>
<dbReference type="Proteomes" id="UP000290365">
    <property type="component" value="Chromosome"/>
</dbReference>
<dbReference type="EMBL" id="CP035758">
    <property type="protein sequence ID" value="QBD76596.1"/>
    <property type="molecule type" value="Genomic_DNA"/>
</dbReference>
<dbReference type="GO" id="GO:0046872">
    <property type="term" value="F:metal ion binding"/>
    <property type="evidence" value="ECO:0007669"/>
    <property type="project" value="UniProtKB-KW"/>
</dbReference>
<dbReference type="KEGG" id="kbs:EPA93_11510"/>
<feature type="domain" description="CMP/dCMP-type deaminase" evidence="1">
    <location>
        <begin position="3"/>
        <end position="114"/>
    </location>
</feature>
<keyword evidence="3" id="KW-1185">Reference proteome</keyword>
<dbReference type="InterPro" id="IPR016193">
    <property type="entry name" value="Cytidine_deaminase-like"/>
</dbReference>
<dbReference type="AlphaFoldDB" id="A0A4P6JPA8"/>
<dbReference type="SUPFAM" id="SSF53927">
    <property type="entry name" value="Cytidine deaminase-like"/>
    <property type="match status" value="1"/>
</dbReference>
<dbReference type="PANTHER" id="PTHR11079">
    <property type="entry name" value="CYTOSINE DEAMINASE FAMILY MEMBER"/>
    <property type="match status" value="1"/>
</dbReference>
<protein>
    <submittedName>
        <fullName evidence="2">Nucleoside deaminase</fullName>
    </submittedName>
</protein>
<accession>A0A4P6JPA8</accession>
<evidence type="ECO:0000313" key="2">
    <source>
        <dbReference type="EMBL" id="QBD76596.1"/>
    </source>
</evidence>
<reference evidence="2 3" key="1">
    <citation type="submission" date="2019-01" db="EMBL/GenBank/DDBJ databases">
        <title>Ktedonosporobacter rubrisoli SCAWS-G2.</title>
        <authorList>
            <person name="Huang Y."/>
            <person name="Yan B."/>
        </authorList>
    </citation>
    <scope>NUCLEOTIDE SEQUENCE [LARGE SCALE GENOMIC DNA]</scope>
    <source>
        <strain evidence="2 3">SCAWS-G2</strain>
    </source>
</reference>
<dbReference type="PANTHER" id="PTHR11079:SF179">
    <property type="entry name" value="TRNA(ADENINE(34)) DEAMINASE, CHLOROPLASTIC"/>
    <property type="match status" value="1"/>
</dbReference>